<feature type="compositionally biased region" description="Basic and acidic residues" evidence="1">
    <location>
        <begin position="23"/>
        <end position="40"/>
    </location>
</feature>
<dbReference type="AlphaFoldDB" id="V5G0G8"/>
<evidence type="ECO:0000256" key="1">
    <source>
        <dbReference type="SAM" id="MobiDB-lite"/>
    </source>
</evidence>
<protein>
    <submittedName>
        <fullName evidence="2">Uncharacterized protein</fullName>
    </submittedName>
</protein>
<sequence>MPASRRQQKPKALSSVTSPYNFRPREKYSKRATWKDDTLKRQTKASIRKPDVHSKKATTTTKIPASAGRESLVVSKNELLENFTNSLDDTRTAIRRDLELSLVQKEEDALDLLMKRYSSTQQNIGRLSHGEGGGSGEEGVPAPDFFRTGKSKQLGQSLAVVIPPSDSLQNLRDKLDANKRELDGLWKEWGKTQQKLVSLGVQVLGPARFNILEDQIHGSFKKRLNSAKACYQESEEGNEDLQHSFHEDVGSIKDLSKKAIAKSKTQAKAWRDEKRRYWEAMRDLAQKLVSHS</sequence>
<proteinExistence type="predicted"/>
<dbReference type="HOGENOM" id="CLU_953152_0_0_1"/>
<dbReference type="Proteomes" id="UP000018001">
    <property type="component" value="Unassembled WGS sequence"/>
</dbReference>
<accession>V5G0G8</accession>
<reference evidence="3" key="1">
    <citation type="journal article" date="2014" name="Genome Announc.">
        <title>Draft genome sequence of the formaldehyde-resistant fungus Byssochlamys spectabilis No. 5 (anamorph Paecilomyces variotii No. 5) (NBRC109023).</title>
        <authorList>
            <person name="Oka T."/>
            <person name="Ekino K."/>
            <person name="Fukuda K."/>
            <person name="Nomura Y."/>
        </authorList>
    </citation>
    <scope>NUCLEOTIDE SEQUENCE [LARGE SCALE GENOMIC DNA]</scope>
    <source>
        <strain evidence="3">No. 5 / NBRC 109023</strain>
    </source>
</reference>
<evidence type="ECO:0000313" key="3">
    <source>
        <dbReference type="Proteomes" id="UP000018001"/>
    </source>
</evidence>
<evidence type="ECO:0000313" key="2">
    <source>
        <dbReference type="EMBL" id="GAD95466.1"/>
    </source>
</evidence>
<feature type="region of interest" description="Disordered" evidence="1">
    <location>
        <begin position="1"/>
        <end position="62"/>
    </location>
</feature>
<dbReference type="InParanoid" id="V5G0G8"/>
<dbReference type="eggNOG" id="ENOG502RPY7">
    <property type="taxonomic scope" value="Eukaryota"/>
</dbReference>
<dbReference type="OrthoDB" id="4207259at2759"/>
<name>V5G0G8_BYSSN</name>
<gene>
    <name evidence="2" type="ORF">PVAR5_4109</name>
</gene>
<dbReference type="EMBL" id="BAUL01000131">
    <property type="protein sequence ID" value="GAD95466.1"/>
    <property type="molecule type" value="Genomic_DNA"/>
</dbReference>
<organism evidence="2 3">
    <name type="scientific">Byssochlamys spectabilis (strain No. 5 / NBRC 109023)</name>
    <name type="common">Paecilomyces variotii</name>
    <dbReference type="NCBI Taxonomy" id="1356009"/>
    <lineage>
        <taxon>Eukaryota</taxon>
        <taxon>Fungi</taxon>
        <taxon>Dikarya</taxon>
        <taxon>Ascomycota</taxon>
        <taxon>Pezizomycotina</taxon>
        <taxon>Eurotiomycetes</taxon>
        <taxon>Eurotiomycetidae</taxon>
        <taxon>Eurotiales</taxon>
        <taxon>Thermoascaceae</taxon>
        <taxon>Paecilomyces</taxon>
    </lineage>
</organism>
<keyword evidence="3" id="KW-1185">Reference proteome</keyword>
<comment type="caution">
    <text evidence="2">The sequence shown here is derived from an EMBL/GenBank/DDBJ whole genome shotgun (WGS) entry which is preliminary data.</text>
</comment>